<evidence type="ECO:0000259" key="6">
    <source>
        <dbReference type="PROSITE" id="PS50045"/>
    </source>
</evidence>
<dbReference type="InterPro" id="IPR058031">
    <property type="entry name" value="AAA_lid_NorR"/>
</dbReference>
<dbReference type="InterPro" id="IPR002197">
    <property type="entry name" value="HTH_Fis"/>
</dbReference>
<dbReference type="PANTHER" id="PTHR32071">
    <property type="entry name" value="TRANSCRIPTIONAL REGULATORY PROTEIN"/>
    <property type="match status" value="1"/>
</dbReference>
<reference evidence="7" key="1">
    <citation type="submission" date="2022-04" db="EMBL/GenBank/DDBJ databases">
        <title>Whole genome sequence of Sphaerotilus sp. FB-5.</title>
        <authorList>
            <person name="Takeda M."/>
            <person name="Narihara S."/>
            <person name="Akimoto M."/>
            <person name="Akimoto R."/>
            <person name="Nishiyashiki S."/>
            <person name="Murakami T."/>
        </authorList>
    </citation>
    <scope>NUCLEOTIDE SEQUENCE</scope>
    <source>
        <strain evidence="7">FB-5</strain>
    </source>
</reference>
<evidence type="ECO:0000256" key="2">
    <source>
        <dbReference type="ARBA" id="ARBA00022840"/>
    </source>
</evidence>
<dbReference type="PROSITE" id="PS00676">
    <property type="entry name" value="SIGMA54_INTERACT_2"/>
    <property type="match status" value="1"/>
</dbReference>
<dbReference type="SMART" id="SM00382">
    <property type="entry name" value="AAA"/>
    <property type="match status" value="1"/>
</dbReference>
<organism evidence="7 8">
    <name type="scientific">Sphaerotilus microaerophilus</name>
    <dbReference type="NCBI Taxonomy" id="2914710"/>
    <lineage>
        <taxon>Bacteria</taxon>
        <taxon>Pseudomonadati</taxon>
        <taxon>Pseudomonadota</taxon>
        <taxon>Betaproteobacteria</taxon>
        <taxon>Burkholderiales</taxon>
        <taxon>Sphaerotilaceae</taxon>
        <taxon>Sphaerotilus</taxon>
    </lineage>
</organism>
<proteinExistence type="predicted"/>
<gene>
    <name evidence="7" type="ORF">CATMQ487_30430</name>
</gene>
<evidence type="ECO:0000256" key="5">
    <source>
        <dbReference type="ARBA" id="ARBA00023163"/>
    </source>
</evidence>
<evidence type="ECO:0000256" key="1">
    <source>
        <dbReference type="ARBA" id="ARBA00022741"/>
    </source>
</evidence>
<dbReference type="PROSITE" id="PS00688">
    <property type="entry name" value="SIGMA54_INTERACT_3"/>
    <property type="match status" value="1"/>
</dbReference>
<keyword evidence="3" id="KW-0805">Transcription regulation</keyword>
<keyword evidence="5" id="KW-0804">Transcription</keyword>
<dbReference type="PRINTS" id="PR01590">
    <property type="entry name" value="HTHFIS"/>
</dbReference>
<dbReference type="EMBL" id="AP025730">
    <property type="protein sequence ID" value="BDI06073.1"/>
    <property type="molecule type" value="Genomic_DNA"/>
</dbReference>
<dbReference type="InterPro" id="IPR025943">
    <property type="entry name" value="Sigma_54_int_dom_ATP-bd_2"/>
</dbReference>
<feature type="domain" description="Sigma-54 factor interaction" evidence="6">
    <location>
        <begin position="11"/>
        <end position="241"/>
    </location>
</feature>
<dbReference type="Pfam" id="PF25601">
    <property type="entry name" value="AAA_lid_14"/>
    <property type="match status" value="1"/>
</dbReference>
<dbReference type="Gene3D" id="3.40.50.300">
    <property type="entry name" value="P-loop containing nucleotide triphosphate hydrolases"/>
    <property type="match status" value="1"/>
</dbReference>
<sequence length="328" mass="36393">MHFHSNLPHGLVGHNVSFTSALAFACKAARHQCPLLIVGETGTGKDEVARLVHAHSARAEGPFVSLNCAALPESLIESELFGYERGAFTGAGRSYAGRFAAADGGTLFLDELGDLPLASQAKLLRAIEHREVTPLGSLRTRKIDLRIVAATHQPLDELLRERRFRYDLFYRLNVARVQLPPLRQRRDDILELAAHFMAPLRRTPEGANVGWFDHDAVACLLSHHWPGNVRELRNVIESIFIDPPEGAITPHALPSYLTERTTTGWGDELVRQERRRILDTLSATHWNKTAAARDLKWSRVTLYRKMAKHEISCAAQESTPGTPGGSGI</sequence>
<dbReference type="RefSeq" id="WP_251969391.1">
    <property type="nucleotide sequence ID" value="NZ_AP025730.1"/>
</dbReference>
<dbReference type="InterPro" id="IPR025662">
    <property type="entry name" value="Sigma_54_int_dom_ATP-bd_1"/>
</dbReference>
<keyword evidence="2" id="KW-0067">ATP-binding</keyword>
<dbReference type="Gene3D" id="1.10.10.60">
    <property type="entry name" value="Homeodomain-like"/>
    <property type="match status" value="1"/>
</dbReference>
<name>A0ABM7YNK4_9BURK</name>
<protein>
    <recommendedName>
        <fullName evidence="6">Sigma-54 factor interaction domain-containing protein</fullName>
    </recommendedName>
</protein>
<accession>A0ABM7YNK4</accession>
<dbReference type="SUPFAM" id="SSF52540">
    <property type="entry name" value="P-loop containing nucleoside triphosphate hydrolases"/>
    <property type="match status" value="1"/>
</dbReference>
<evidence type="ECO:0000313" key="7">
    <source>
        <dbReference type="EMBL" id="BDI06073.1"/>
    </source>
</evidence>
<keyword evidence="1" id="KW-0547">Nucleotide-binding</keyword>
<keyword evidence="8" id="KW-1185">Reference proteome</keyword>
<dbReference type="InterPro" id="IPR027417">
    <property type="entry name" value="P-loop_NTPase"/>
</dbReference>
<evidence type="ECO:0000256" key="3">
    <source>
        <dbReference type="ARBA" id="ARBA00023015"/>
    </source>
</evidence>
<dbReference type="Pfam" id="PF02954">
    <property type="entry name" value="HTH_8"/>
    <property type="match status" value="1"/>
</dbReference>
<dbReference type="Gene3D" id="1.10.8.60">
    <property type="match status" value="1"/>
</dbReference>
<dbReference type="PANTHER" id="PTHR32071:SF81">
    <property type="entry name" value="PROPIONATE CATABOLISM OPERON REGULATORY PROTEIN"/>
    <property type="match status" value="1"/>
</dbReference>
<dbReference type="PROSITE" id="PS00675">
    <property type="entry name" value="SIGMA54_INTERACT_1"/>
    <property type="match status" value="1"/>
</dbReference>
<dbReference type="InterPro" id="IPR025944">
    <property type="entry name" value="Sigma_54_int_dom_CS"/>
</dbReference>
<dbReference type="CDD" id="cd00009">
    <property type="entry name" value="AAA"/>
    <property type="match status" value="1"/>
</dbReference>
<keyword evidence="4" id="KW-0238">DNA-binding</keyword>
<dbReference type="SUPFAM" id="SSF46689">
    <property type="entry name" value="Homeodomain-like"/>
    <property type="match status" value="1"/>
</dbReference>
<dbReference type="PROSITE" id="PS50045">
    <property type="entry name" value="SIGMA54_INTERACT_4"/>
    <property type="match status" value="1"/>
</dbReference>
<dbReference type="Pfam" id="PF00158">
    <property type="entry name" value="Sigma54_activat"/>
    <property type="match status" value="1"/>
</dbReference>
<dbReference type="InterPro" id="IPR003593">
    <property type="entry name" value="AAA+_ATPase"/>
</dbReference>
<evidence type="ECO:0000313" key="8">
    <source>
        <dbReference type="Proteomes" id="UP001057498"/>
    </source>
</evidence>
<dbReference type="InterPro" id="IPR009057">
    <property type="entry name" value="Homeodomain-like_sf"/>
</dbReference>
<evidence type="ECO:0000256" key="4">
    <source>
        <dbReference type="ARBA" id="ARBA00023125"/>
    </source>
</evidence>
<dbReference type="InterPro" id="IPR002078">
    <property type="entry name" value="Sigma_54_int"/>
</dbReference>
<dbReference type="Proteomes" id="UP001057498">
    <property type="component" value="Chromosome"/>
</dbReference>